<organism evidence="2 3">
    <name type="scientific">Panaeolus cyanescens</name>
    <dbReference type="NCBI Taxonomy" id="181874"/>
    <lineage>
        <taxon>Eukaryota</taxon>
        <taxon>Fungi</taxon>
        <taxon>Dikarya</taxon>
        <taxon>Basidiomycota</taxon>
        <taxon>Agaricomycotina</taxon>
        <taxon>Agaricomycetes</taxon>
        <taxon>Agaricomycetidae</taxon>
        <taxon>Agaricales</taxon>
        <taxon>Agaricineae</taxon>
        <taxon>Galeropsidaceae</taxon>
        <taxon>Panaeolus</taxon>
    </lineage>
</organism>
<reference evidence="2 3" key="1">
    <citation type="journal article" date="2018" name="Evol. Lett.">
        <title>Horizontal gene cluster transfer increased hallucinogenic mushroom diversity.</title>
        <authorList>
            <person name="Reynolds H.T."/>
            <person name="Vijayakumar V."/>
            <person name="Gluck-Thaler E."/>
            <person name="Korotkin H.B."/>
            <person name="Matheny P.B."/>
            <person name="Slot J.C."/>
        </authorList>
    </citation>
    <scope>NUCLEOTIDE SEQUENCE [LARGE SCALE GENOMIC DNA]</scope>
    <source>
        <strain evidence="2 3">2629</strain>
    </source>
</reference>
<proteinExistence type="predicted"/>
<evidence type="ECO:0000256" key="1">
    <source>
        <dbReference type="SAM" id="SignalP"/>
    </source>
</evidence>
<dbReference type="Proteomes" id="UP000284842">
    <property type="component" value="Unassembled WGS sequence"/>
</dbReference>
<name>A0A409W1I5_9AGAR</name>
<dbReference type="AlphaFoldDB" id="A0A409W1I5"/>
<evidence type="ECO:0000313" key="2">
    <source>
        <dbReference type="EMBL" id="PPQ72323.1"/>
    </source>
</evidence>
<feature type="signal peptide" evidence="1">
    <location>
        <begin position="1"/>
        <end position="22"/>
    </location>
</feature>
<accession>A0A409W1I5</accession>
<gene>
    <name evidence="2" type="ORF">CVT24_004542</name>
</gene>
<sequence length="568" mass="60508">MVKSIFGPLFLVLVHQAVVASAQTWCGKHYKAGSAVVAPGGNFPQPATISSGSLLAFRCAPAIRPYLPEDATSTTGDVAIIVDTPITQKQISNASPITLSSTTNPGNIDVSISINGKVVATGAVPLNTTKHTLPFSLSSLTPRTQPYTISCTATHGSQKFTATGSLSYLPTPPSTIGSVTKMDLRTGFLLARPATGKGGPYAPVFPIGYYTQFDTYLAKDFTVPATLKSLGYNVIHPVPTLTNLTALDIVLDKMQAAGVYLMYDMRGTYMNATSVTEQVNRIKSRPNLLLWYTADEPDGTSDPLDATVKSSNLITSLDGGDGKGGAGYHPVSLVLNCQDYYFNEYSSGADILLQDAYPVGINATFSTVWKAPCTPDFGDCGCDNCIGQFEDISTRMDEFRDRLFVNGWDRTKAVWTVPQGFGPESYWPRPPTGLEFVVESILGINHGALGSVSWDDPTTADIKSSGSLLALAIPKIVPFLSNPATTFRQVTVSRVDFGLWSLNGQTLILGTNMNYSTQVIRILDLGLAIPPEGAITTILNVGSSAVDPARGHFIFPSVASGGFIVQTA</sequence>
<dbReference type="InterPro" id="IPR017853">
    <property type="entry name" value="GH"/>
</dbReference>
<keyword evidence="3" id="KW-1185">Reference proteome</keyword>
<protein>
    <submittedName>
        <fullName evidence="2">Uncharacterized protein</fullName>
    </submittedName>
</protein>
<comment type="caution">
    <text evidence="2">The sequence shown here is derived from an EMBL/GenBank/DDBJ whole genome shotgun (WGS) entry which is preliminary data.</text>
</comment>
<dbReference type="SUPFAM" id="SSF51445">
    <property type="entry name" value="(Trans)glycosidases"/>
    <property type="match status" value="1"/>
</dbReference>
<keyword evidence="1" id="KW-0732">Signal</keyword>
<evidence type="ECO:0000313" key="3">
    <source>
        <dbReference type="Proteomes" id="UP000284842"/>
    </source>
</evidence>
<dbReference type="EMBL" id="NHTK01005875">
    <property type="protein sequence ID" value="PPQ72323.1"/>
    <property type="molecule type" value="Genomic_DNA"/>
</dbReference>
<feature type="chain" id="PRO_5018972110" evidence="1">
    <location>
        <begin position="23"/>
        <end position="568"/>
    </location>
</feature>
<dbReference type="InParanoid" id="A0A409W1I5"/>
<dbReference type="OrthoDB" id="2338662at2759"/>